<name>A0ABT0A358_9GAMM</name>
<dbReference type="PANTHER" id="PTHR36849">
    <property type="entry name" value="CYTOPLASMIC PROTEIN-RELATED"/>
    <property type="match status" value="1"/>
</dbReference>
<comment type="caution">
    <text evidence="1">The sequence shown here is derived from an EMBL/GenBank/DDBJ whole genome shotgun (WGS) entry which is preliminary data.</text>
</comment>
<dbReference type="Pfam" id="PF22752">
    <property type="entry name" value="DUF488-N3i"/>
    <property type="match status" value="1"/>
</dbReference>
<evidence type="ECO:0000313" key="1">
    <source>
        <dbReference type="EMBL" id="MCJ0825380.1"/>
    </source>
</evidence>
<dbReference type="Proteomes" id="UP001165423">
    <property type="component" value="Unassembled WGS sequence"/>
</dbReference>
<keyword evidence="2" id="KW-1185">Reference proteome</keyword>
<dbReference type="InterPro" id="IPR052552">
    <property type="entry name" value="YeaO-like"/>
</dbReference>
<proteinExistence type="predicted"/>
<evidence type="ECO:0000313" key="2">
    <source>
        <dbReference type="Proteomes" id="UP001165423"/>
    </source>
</evidence>
<gene>
    <name evidence="1" type="ORF">MQC88_05315</name>
</gene>
<sequence>MPRARRVYEPPAEDDGLRVLVDRLWPRGLSRSRAQVDEWLKEIAPSPELRKRFHEHPERWGDFREAYLAEARANPALPALRSLARRQRITLLYAYHDAVHNHAVLLQGLLRPR</sequence>
<protein>
    <submittedName>
        <fullName evidence="1">DUF488 family protein</fullName>
    </submittedName>
</protein>
<dbReference type="EMBL" id="JALGCL010000001">
    <property type="protein sequence ID" value="MCJ0825380.1"/>
    <property type="molecule type" value="Genomic_DNA"/>
</dbReference>
<reference evidence="1 2" key="1">
    <citation type="submission" date="2022-03" db="EMBL/GenBank/DDBJ databases">
        <title>Luteimonas soily sp. nov., a novel bacterium isolated from the soil.</title>
        <authorList>
            <person name="Zhang X."/>
        </authorList>
    </citation>
    <scope>NUCLEOTIDE SEQUENCE [LARGE SCALE GENOMIC DNA]</scope>
    <source>
        <strain evidence="1 2">50</strain>
    </source>
</reference>
<accession>A0ABT0A358</accession>
<organism evidence="1 2">
    <name type="scientific">Cognatiluteimonas sedimenti</name>
    <dbReference type="NCBI Taxonomy" id="2927791"/>
    <lineage>
        <taxon>Bacteria</taxon>
        <taxon>Pseudomonadati</taxon>
        <taxon>Pseudomonadota</taxon>
        <taxon>Gammaproteobacteria</taxon>
        <taxon>Lysobacterales</taxon>
        <taxon>Lysobacteraceae</taxon>
        <taxon>Cognatiluteimonas</taxon>
    </lineage>
</organism>
<dbReference type="PANTHER" id="PTHR36849:SF1">
    <property type="entry name" value="CYTOPLASMIC PROTEIN"/>
    <property type="match status" value="1"/>
</dbReference>
<dbReference type="RefSeq" id="WP_243319693.1">
    <property type="nucleotide sequence ID" value="NZ_JALGCL010000001.1"/>
</dbReference>